<protein>
    <recommendedName>
        <fullName evidence="7">F5/8 type C domain-containing protein</fullName>
    </recommendedName>
</protein>
<feature type="region of interest" description="Disordered" evidence="1">
    <location>
        <begin position="448"/>
        <end position="468"/>
    </location>
</feature>
<feature type="transmembrane region" description="Helical" evidence="2">
    <location>
        <begin position="290"/>
        <end position="308"/>
    </location>
</feature>
<sequence>MIRGVRLGAGARDAVVAFLAFLLLACLQSPGLIAPDTKYDLVAAPGRFLAQATHLWTGQSFAGQVQNQAYGYLFPQGPFFALFDLMGMPAWLTQRLWWAVVLTVAYMGVVRVAAALRIGTRRTRPVAGVLYALAPRMLGDLGSISSEIWPVALAPWVLLPVIRVLQGRMSPRRGGTGAALALALMGAVNAVATAVACLPAVLWWALHRPGRTWARLAAWWVPLSAAVCVWWAVPLALLGRVSPPFLDYIESAEVTTRWASVTEVLRGAATWVPFVSTDRTAGADLTSEPAFVLATGVLAGAGVVGLLMRGMPARGRLLVIAAVGLVAMSAAWVGPAGGGLAETVRALLDGAGAPLRNVHKFEPLLRLPLVLGVAHLLTRLLGGLDRERAPGALAHPERDRAVAVAMIVVLAAGVSVAPAWLGRLAPVGSHQDLPDHWPRAAAWLSENAPVDRPGTAGDGAEAGAESDPAATTRALVVPGASFGRQVWGVTRDEPLQPLAETPWAVRDSVPLQPAPAIRALDAVQRRLADGRAAPGMAATLASLGIGYLVVRNDLSVDSAAPRPALVHQAVDGSPGLVKVAEFGEPVAARGDDVGAEGADGDGAFGDGAGGDGAGGDGDAGGARGGNGGDDDEVVVHDSGLRPAYPAIEIYRVDSRLGSDATPPGPPRSATAPYTVEVRDLPVVAGGPEALSRLDDLLAERDAIGSPPRVTRLLEADALAAGVDPASDPFPRPRPLASTAPVLTDSPTDRETDFGRLDHNSSAVRAEGDPRRSRGAVPDYAASVGDGAAGVAGDEPPRTRARWWDARVSVSSSAADSAQTGPVRPSHSVAAAVDGDPDTAWRSGGYGSAFGEWIGIDLPEPVDRAVLRLTVPAPAVGPQVTALEVRTDTGTTTVYPRADEETTVALPPGPTDQVRVTVTGVADGGRGSYFEVSEIGLSADGEDIPLLRTIALPERADDARAPSGWLLRQELAGRTDCVHGGSPAEGLAGAEEATGAARCAPELAIAPEEPGRFARLLDVPADTAVAPQLLVRPRPGSALDDVLRGDPTSRSRQVRAEGDSLVTDPAGAPSAAVDGDRSTSWHATDAPSPSLGLRLPGRHLVGSLRLWAPRSDAPAAPRVVTIDTGLQRTRVDLATLTPEEDGSVVVDLPADHADRVTVRVDSTRDVRTPGGAPVPAGIAEVWVQDASGARIGALPAADDDPVALTCQDGPRLHIGDGVVRTRITASRRALLEGRAVPAELCDESPVPLPAGPQEVSVDPGEAFSVDTVGLVVVDGPGSTTGGEGAGGTTSAGSTSAGAARVLGGAPQPTRAVTTVRWDDAHRELRVPAAPRERVLVVPESVSPAWRARLVADDGTALADPRAVTVDGWKQGWVLPAATTGATLVLTVPLDAPYRWALLTGPFALLLVLLLFLVRGHRDRAGARATPWPGRGPVTVAATAAVGYLLAGPVGLAVTAGLTACALAASRHLGVGGARRLLVGGAGVGVVAGAALLARAPWPDPLGYAGDALGPQVATVAGLVCAGLAASWPSAGRPRGALRGASQRWDGTSTSA</sequence>
<feature type="compositionally biased region" description="Basic and acidic residues" evidence="1">
    <location>
        <begin position="1040"/>
        <end position="1057"/>
    </location>
</feature>
<dbReference type="EMBL" id="CP015449">
    <property type="protein sequence ID" value="AWH93256.1"/>
    <property type="molecule type" value="Genomic_DNA"/>
</dbReference>
<feature type="transmembrane region" description="Helical" evidence="2">
    <location>
        <begin position="96"/>
        <end position="116"/>
    </location>
</feature>
<feature type="region of interest" description="Disordered" evidence="1">
    <location>
        <begin position="723"/>
        <end position="777"/>
    </location>
</feature>
<dbReference type="GO" id="GO:0016740">
    <property type="term" value="F:transferase activity"/>
    <property type="evidence" value="ECO:0007669"/>
    <property type="project" value="InterPro"/>
</dbReference>
<dbReference type="Proteomes" id="UP000244928">
    <property type="component" value="Chromosome"/>
</dbReference>
<feature type="transmembrane region" description="Helical" evidence="2">
    <location>
        <begin position="217"/>
        <end position="238"/>
    </location>
</feature>
<feature type="compositionally biased region" description="Low complexity" evidence="1">
    <location>
        <begin position="1289"/>
        <end position="1298"/>
    </location>
</feature>
<evidence type="ECO:0000259" key="3">
    <source>
        <dbReference type="Pfam" id="PF11847"/>
    </source>
</evidence>
<dbReference type="KEGG" id="dlu:A6035_14905"/>
<dbReference type="PROSITE" id="PS51257">
    <property type="entry name" value="PROKAR_LIPOPROTEIN"/>
    <property type="match status" value="1"/>
</dbReference>
<feature type="compositionally biased region" description="Gly residues" evidence="1">
    <location>
        <begin position="1277"/>
        <end position="1288"/>
    </location>
</feature>
<feature type="compositionally biased region" description="Gly residues" evidence="1">
    <location>
        <begin position="600"/>
        <end position="627"/>
    </location>
</feature>
<dbReference type="Pfam" id="PF11847">
    <property type="entry name" value="GT-C_AftD"/>
    <property type="match status" value="1"/>
</dbReference>
<dbReference type="InterPro" id="IPR056997">
    <property type="entry name" value="CBM_AftD"/>
</dbReference>
<feature type="transmembrane region" description="Helical" evidence="2">
    <location>
        <begin position="1394"/>
        <end position="1412"/>
    </location>
</feature>
<feature type="domain" description="Arabinofuranosyltransferase D third carbohydrate binding module" evidence="4">
    <location>
        <begin position="1051"/>
        <end position="1191"/>
    </location>
</feature>
<evidence type="ECO:0008006" key="7">
    <source>
        <dbReference type="Google" id="ProtNLM"/>
    </source>
</evidence>
<reference evidence="5 6" key="1">
    <citation type="submission" date="2016-04" db="EMBL/GenBank/DDBJ databases">
        <title>Complete genome sequence of Dietzia lutea YIM 80766T, a strain isolated from desert soil in Egypt.</title>
        <authorList>
            <person name="Zhao J."/>
            <person name="Hu B."/>
            <person name="Geng S."/>
            <person name="Nie Y."/>
            <person name="Tang Y."/>
        </authorList>
    </citation>
    <scope>NUCLEOTIDE SEQUENCE [LARGE SCALE GENOMIC DNA]</scope>
    <source>
        <strain evidence="5 6">YIM 80766</strain>
    </source>
</reference>
<feature type="compositionally biased region" description="Low complexity" evidence="1">
    <location>
        <begin position="453"/>
        <end position="468"/>
    </location>
</feature>
<feature type="region of interest" description="Disordered" evidence="1">
    <location>
        <begin position="812"/>
        <end position="835"/>
    </location>
</feature>
<dbReference type="SUPFAM" id="SSF49785">
    <property type="entry name" value="Galactose-binding domain-like"/>
    <property type="match status" value="1"/>
</dbReference>
<feature type="region of interest" description="Disordered" evidence="1">
    <location>
        <begin position="590"/>
        <end position="636"/>
    </location>
</feature>
<feature type="transmembrane region" description="Helical" evidence="2">
    <location>
        <begin position="315"/>
        <end position="334"/>
    </location>
</feature>
<feature type="compositionally biased region" description="Basic and acidic residues" evidence="1">
    <location>
        <begin position="746"/>
        <end position="758"/>
    </location>
</feature>
<feature type="region of interest" description="Disordered" evidence="1">
    <location>
        <begin position="1276"/>
        <end position="1301"/>
    </location>
</feature>
<dbReference type="InterPro" id="IPR021798">
    <property type="entry name" value="AftD_N"/>
</dbReference>
<name>A0A2S1RAE0_9ACTN</name>
<feature type="domain" description="Alpha-(1-&gt;3)-arabinofuranosyltransferase N-terminal GT-C" evidence="3">
    <location>
        <begin position="21"/>
        <end position="775"/>
    </location>
</feature>
<feature type="domain" description="Arabinofuranosyltransferase D third carbohydrate binding module" evidence="4">
    <location>
        <begin position="823"/>
        <end position="920"/>
    </location>
</feature>
<proteinExistence type="predicted"/>
<feature type="transmembrane region" description="Helical" evidence="2">
    <location>
        <begin position="1506"/>
        <end position="1527"/>
    </location>
</feature>
<organism evidence="5 6">
    <name type="scientific">Dietzia lutea</name>
    <dbReference type="NCBI Taxonomy" id="546160"/>
    <lineage>
        <taxon>Bacteria</taxon>
        <taxon>Bacillati</taxon>
        <taxon>Actinomycetota</taxon>
        <taxon>Actinomycetes</taxon>
        <taxon>Mycobacteriales</taxon>
        <taxon>Dietziaceae</taxon>
        <taxon>Dietzia</taxon>
    </lineage>
</organism>
<evidence type="ECO:0000259" key="4">
    <source>
        <dbReference type="Pfam" id="PF24607"/>
    </source>
</evidence>
<feature type="transmembrane region" description="Helical" evidence="2">
    <location>
        <begin position="1475"/>
        <end position="1494"/>
    </location>
</feature>
<keyword evidence="2" id="KW-1133">Transmembrane helix</keyword>
<evidence type="ECO:0000313" key="6">
    <source>
        <dbReference type="Proteomes" id="UP000244928"/>
    </source>
</evidence>
<keyword evidence="2" id="KW-0472">Membrane</keyword>
<feature type="region of interest" description="Disordered" evidence="1">
    <location>
        <begin position="1034"/>
        <end position="1088"/>
    </location>
</feature>
<evidence type="ECO:0000256" key="1">
    <source>
        <dbReference type="SAM" id="MobiDB-lite"/>
    </source>
</evidence>
<keyword evidence="2" id="KW-0812">Transmembrane</keyword>
<feature type="transmembrane region" description="Helical" evidence="2">
    <location>
        <begin position="178"/>
        <end position="205"/>
    </location>
</feature>
<dbReference type="Gene3D" id="2.60.120.260">
    <property type="entry name" value="Galactose-binding domain-like"/>
    <property type="match status" value="1"/>
</dbReference>
<dbReference type="Pfam" id="PF24607">
    <property type="entry name" value="CBM_AftD"/>
    <property type="match status" value="2"/>
</dbReference>
<evidence type="ECO:0000313" key="5">
    <source>
        <dbReference type="EMBL" id="AWH93256.1"/>
    </source>
</evidence>
<evidence type="ECO:0000256" key="2">
    <source>
        <dbReference type="SAM" id="Phobius"/>
    </source>
</evidence>
<accession>A0A2S1RAE0</accession>
<feature type="region of interest" description="Disordered" evidence="1">
    <location>
        <begin position="1530"/>
        <end position="1550"/>
    </location>
</feature>
<keyword evidence="6" id="KW-1185">Reference proteome</keyword>
<feature type="transmembrane region" description="Helical" evidence="2">
    <location>
        <begin position="137"/>
        <end position="158"/>
    </location>
</feature>
<dbReference type="InterPro" id="IPR008979">
    <property type="entry name" value="Galactose-bd-like_sf"/>
</dbReference>
<gene>
    <name evidence="5" type="ORF">A6035_14905</name>
</gene>